<organism evidence="2 3">
    <name type="scientific">Effusibacillus consociatus</name>
    <dbReference type="NCBI Taxonomy" id="1117041"/>
    <lineage>
        <taxon>Bacteria</taxon>
        <taxon>Bacillati</taxon>
        <taxon>Bacillota</taxon>
        <taxon>Bacilli</taxon>
        <taxon>Bacillales</taxon>
        <taxon>Alicyclobacillaceae</taxon>
        <taxon>Effusibacillus</taxon>
    </lineage>
</organism>
<keyword evidence="1" id="KW-1133">Transmembrane helix</keyword>
<dbReference type="RefSeq" id="WP_380024532.1">
    <property type="nucleotide sequence ID" value="NZ_JBHSHC010000027.1"/>
</dbReference>
<evidence type="ECO:0000313" key="3">
    <source>
        <dbReference type="Proteomes" id="UP001596002"/>
    </source>
</evidence>
<name>A0ABV9PYL1_9BACL</name>
<dbReference type="EMBL" id="JBHSHC010000027">
    <property type="protein sequence ID" value="MFC4766634.1"/>
    <property type="molecule type" value="Genomic_DNA"/>
</dbReference>
<keyword evidence="1" id="KW-0472">Membrane</keyword>
<evidence type="ECO:0000256" key="1">
    <source>
        <dbReference type="SAM" id="Phobius"/>
    </source>
</evidence>
<dbReference type="Proteomes" id="UP001596002">
    <property type="component" value="Unassembled WGS sequence"/>
</dbReference>
<reference evidence="3" key="1">
    <citation type="journal article" date="2019" name="Int. J. Syst. Evol. Microbiol.">
        <title>The Global Catalogue of Microorganisms (GCM) 10K type strain sequencing project: providing services to taxonomists for standard genome sequencing and annotation.</title>
        <authorList>
            <consortium name="The Broad Institute Genomics Platform"/>
            <consortium name="The Broad Institute Genome Sequencing Center for Infectious Disease"/>
            <person name="Wu L."/>
            <person name="Ma J."/>
        </authorList>
    </citation>
    <scope>NUCLEOTIDE SEQUENCE [LARGE SCALE GENOMIC DNA]</scope>
    <source>
        <strain evidence="3">WYCCWR 12678</strain>
    </source>
</reference>
<protein>
    <submittedName>
        <fullName evidence="2">YfmQ family protein</fullName>
    </submittedName>
</protein>
<keyword evidence="1" id="KW-0812">Transmembrane</keyword>
<sequence>MSFEVLNWTSHLIALIFVFLLCLPTFWMVKILRKFETHKKIDSAQVERIRLLGNPKCEAAPGDIEKLVKWFNEATFIQKREYENPRAGQEGIAFELKSGERIYLVFRDGDFDVTRHSSNQSVTYWARQQELSDFLEKGTAQACS</sequence>
<dbReference type="Pfam" id="PF10787">
    <property type="entry name" value="YfmQ"/>
    <property type="match status" value="1"/>
</dbReference>
<proteinExistence type="predicted"/>
<keyword evidence="3" id="KW-1185">Reference proteome</keyword>
<gene>
    <name evidence="2" type="ORF">ACFO8Q_04480</name>
</gene>
<comment type="caution">
    <text evidence="2">The sequence shown here is derived from an EMBL/GenBank/DDBJ whole genome shotgun (WGS) entry which is preliminary data.</text>
</comment>
<accession>A0ABV9PYL1</accession>
<evidence type="ECO:0000313" key="2">
    <source>
        <dbReference type="EMBL" id="MFC4766634.1"/>
    </source>
</evidence>
<feature type="transmembrane region" description="Helical" evidence="1">
    <location>
        <begin position="12"/>
        <end position="32"/>
    </location>
</feature>
<dbReference type="InterPro" id="IPR019723">
    <property type="entry name" value="Uncharacterised_YfmQ"/>
</dbReference>